<dbReference type="PATRIC" id="fig|1261131.3.peg.545"/>
<dbReference type="PRINTS" id="PR01434">
    <property type="entry name" value="NADHDHGNASE5"/>
</dbReference>
<dbReference type="GO" id="GO:0008137">
    <property type="term" value="F:NADH dehydrogenase (ubiquinone) activity"/>
    <property type="evidence" value="ECO:0007669"/>
    <property type="project" value="UniProtKB-EC"/>
</dbReference>
<dbReference type="Pfam" id="PF00662">
    <property type="entry name" value="Proton_antipo_N"/>
    <property type="match status" value="1"/>
</dbReference>
<feature type="transmembrane region" description="Helical" evidence="15">
    <location>
        <begin position="358"/>
        <end position="379"/>
    </location>
</feature>
<evidence type="ECO:0000313" key="20">
    <source>
        <dbReference type="Proteomes" id="UP000017862"/>
    </source>
</evidence>
<dbReference type="Proteomes" id="UP000017862">
    <property type="component" value="Chromosome"/>
</dbReference>
<evidence type="ECO:0000256" key="7">
    <source>
        <dbReference type="ARBA" id="ARBA00022967"/>
    </source>
</evidence>
<evidence type="ECO:0000313" key="19">
    <source>
        <dbReference type="EMBL" id="AHA27921.1"/>
    </source>
</evidence>
<keyword evidence="5" id="KW-0679">Respiratory chain</keyword>
<keyword evidence="8" id="KW-0249">Electron transport</keyword>
<evidence type="ECO:0000256" key="8">
    <source>
        <dbReference type="ARBA" id="ARBA00022982"/>
    </source>
</evidence>
<keyword evidence="11 19" id="KW-0830">Ubiquinone</keyword>
<keyword evidence="20" id="KW-1185">Reference proteome</keyword>
<evidence type="ECO:0000256" key="4">
    <source>
        <dbReference type="ARBA" id="ARBA00022448"/>
    </source>
</evidence>
<feature type="transmembrane region" description="Helical" evidence="15">
    <location>
        <begin position="84"/>
        <end position="105"/>
    </location>
</feature>
<sequence>MIYEVIVFLPLFGAIFSGFFSRFMGKKLSEIFPSGTMVIVAFLSWIVFYKVCLSSENFPVIKHKIFNWIDYDLINVYWGLRIDALTSLMFVVINSISAVVHIYSIGYMHDDKHRQRFFSYLSFFTFAMLVLVSSDNLLQMFFGWEGVGLASYLLIGFWSFKESALKASMKAFVVNRIGDIGLIIAISMIFYLFGSFEFDVIFNRASEYWKIGDLVYTDISSYKSIVLFGMKIHAHDAISIICFLLFLGAMGKSAQFLLHVWLPDAMEGPTPVSALIHAATMVTAGIFLVVRMSYLFELSPVVLDFIMIIGSITAFFAATVAMVQNDIKRVIAYSTCSQLGYMFVSLGCGAYGASVFHLFTHAFFKALLFLGAGCVIHSVSGEQDMRRMGGLYKDLPVTCIMIIIGVLALIGFGIPDTNIGFSGYFSKDLILKVAYMSSYSFIPFSLLLISALFTSFYSWRLVFLTFFGKSRVDKNILHKIHESPLVMHIPLFILGIGSIFFGFVFHDYFFGSKYHFFWKKSIFSSQNNHILETFHNIPIWLEYIPSLAIFIGFFIAFIMYIISPNLPRFIAEKLSYIYNFFQNAWYFDRFYDFIFVRSALGLGDNLSKRVERSIDKYGPDGIAYCMRYMFSFISRLQTGYIYNYAFAMLIGISILVILILFKVNIW</sequence>
<evidence type="ECO:0000256" key="15">
    <source>
        <dbReference type="SAM" id="Phobius"/>
    </source>
</evidence>
<feature type="transmembrane region" description="Helical" evidence="15">
    <location>
        <begin position="140"/>
        <end position="160"/>
    </location>
</feature>
<keyword evidence="10" id="KW-0520">NAD</keyword>
<feature type="transmembrane region" description="Helical" evidence="15">
    <location>
        <begin position="485"/>
        <end position="505"/>
    </location>
</feature>
<dbReference type="EC" id="7.1.1.2" evidence="2"/>
<dbReference type="HOGENOM" id="CLU_007100_6_0_5"/>
<feature type="domain" description="NADH dehydrogenase subunit 5 C-terminal" evidence="18">
    <location>
        <begin position="534"/>
        <end position="658"/>
    </location>
</feature>
<dbReference type="InterPro" id="IPR003945">
    <property type="entry name" value="NU5C-like"/>
</dbReference>
<keyword evidence="12 15" id="KW-0472">Membrane</keyword>
<evidence type="ECO:0000256" key="12">
    <source>
        <dbReference type="ARBA" id="ARBA00023136"/>
    </source>
</evidence>
<keyword evidence="9 15" id="KW-1133">Transmembrane helix</keyword>
<feature type="transmembrane region" description="Helical" evidence="15">
    <location>
        <begin position="330"/>
        <end position="352"/>
    </location>
</feature>
<keyword evidence="6 14" id="KW-0812">Transmembrane</keyword>
<organism evidence="19 20">
    <name type="scientific">Candidatus Liberibacter americanus str. Sao Paulo</name>
    <dbReference type="NCBI Taxonomy" id="1261131"/>
    <lineage>
        <taxon>Bacteria</taxon>
        <taxon>Pseudomonadati</taxon>
        <taxon>Pseudomonadota</taxon>
        <taxon>Alphaproteobacteria</taxon>
        <taxon>Hyphomicrobiales</taxon>
        <taxon>Rhizobiaceae</taxon>
        <taxon>Liberibacter</taxon>
    </lineage>
</organism>
<evidence type="ECO:0000256" key="1">
    <source>
        <dbReference type="ARBA" id="ARBA00004127"/>
    </source>
</evidence>
<reference evidence="19 20" key="1">
    <citation type="journal article" date="2014" name="Mol. Plant Microbe Interact.">
        <title>The complete genome sequence of Candidatus Liberibacter americanus, associated with citrus Huanglongbing.</title>
        <authorList>
            <person name="Wulff N.A."/>
            <person name="Zhang S."/>
            <person name="Setubal J.C."/>
            <person name="Almeida N.F."/>
            <person name="Martins E.C."/>
            <person name="Harakava R."/>
            <person name="Kumar D."/>
            <person name="Rangel L.T."/>
            <person name="Foissac X."/>
            <person name="Bove J."/>
            <person name="Gabriel D.W."/>
        </authorList>
    </citation>
    <scope>NUCLEOTIDE SEQUENCE [LARGE SCALE GENOMIC DNA]</scope>
    <source>
        <strain evidence="19 20">Sao Paulo</strain>
    </source>
</reference>
<dbReference type="KEGG" id="lar:lam_574"/>
<dbReference type="PANTHER" id="PTHR42829:SF2">
    <property type="entry name" value="NADH-UBIQUINONE OXIDOREDUCTASE CHAIN 5"/>
    <property type="match status" value="1"/>
</dbReference>
<protein>
    <recommendedName>
        <fullName evidence="3">NADH-ubiquinone oxidoreductase chain 5</fullName>
        <ecNumber evidence="2">7.1.1.2</ecNumber>
    </recommendedName>
</protein>
<dbReference type="InterPro" id="IPR018393">
    <property type="entry name" value="NADHpl_OxRdtase_5_subgr"/>
</dbReference>
<feature type="transmembrane region" description="Helical" evidence="15">
    <location>
        <begin position="6"/>
        <end position="24"/>
    </location>
</feature>
<dbReference type="GO" id="GO:0042773">
    <property type="term" value="P:ATP synthesis coupled electron transport"/>
    <property type="evidence" value="ECO:0007669"/>
    <property type="project" value="InterPro"/>
</dbReference>
<feature type="transmembrane region" description="Helical" evidence="15">
    <location>
        <begin position="391"/>
        <end position="414"/>
    </location>
</feature>
<dbReference type="NCBIfam" id="TIGR01974">
    <property type="entry name" value="NDH_I_L"/>
    <property type="match status" value="1"/>
</dbReference>
<evidence type="ECO:0000256" key="2">
    <source>
        <dbReference type="ARBA" id="ARBA00012944"/>
    </source>
</evidence>
<evidence type="ECO:0000259" key="18">
    <source>
        <dbReference type="Pfam" id="PF06455"/>
    </source>
</evidence>
<evidence type="ECO:0000256" key="6">
    <source>
        <dbReference type="ARBA" id="ARBA00022692"/>
    </source>
</evidence>
<comment type="catalytic activity">
    <reaction evidence="13">
        <text>a ubiquinone + NADH + 5 H(+)(in) = a ubiquinol + NAD(+) + 4 H(+)(out)</text>
        <dbReference type="Rhea" id="RHEA:29091"/>
        <dbReference type="Rhea" id="RHEA-COMP:9565"/>
        <dbReference type="Rhea" id="RHEA-COMP:9566"/>
        <dbReference type="ChEBI" id="CHEBI:15378"/>
        <dbReference type="ChEBI" id="CHEBI:16389"/>
        <dbReference type="ChEBI" id="CHEBI:17976"/>
        <dbReference type="ChEBI" id="CHEBI:57540"/>
        <dbReference type="ChEBI" id="CHEBI:57945"/>
        <dbReference type="EC" id="7.1.1.2"/>
    </reaction>
</comment>
<keyword evidence="4" id="KW-0813">Transport</keyword>
<dbReference type="EMBL" id="CP006604">
    <property type="protein sequence ID" value="AHA27921.1"/>
    <property type="molecule type" value="Genomic_DNA"/>
</dbReference>
<evidence type="ECO:0000259" key="16">
    <source>
        <dbReference type="Pfam" id="PF00361"/>
    </source>
</evidence>
<feature type="transmembrane region" description="Helical" evidence="15">
    <location>
        <begin position="237"/>
        <end position="262"/>
    </location>
</feature>
<dbReference type="GO" id="GO:0012505">
    <property type="term" value="C:endomembrane system"/>
    <property type="evidence" value="ECO:0007669"/>
    <property type="project" value="UniProtKB-SubCell"/>
</dbReference>
<evidence type="ECO:0000256" key="9">
    <source>
        <dbReference type="ARBA" id="ARBA00022989"/>
    </source>
</evidence>
<dbReference type="Pfam" id="PF00361">
    <property type="entry name" value="Proton_antipo_M"/>
    <property type="match status" value="1"/>
</dbReference>
<feature type="transmembrane region" description="Helical" evidence="15">
    <location>
        <begin position="302"/>
        <end position="323"/>
    </location>
</feature>
<dbReference type="PRINTS" id="PR01435">
    <property type="entry name" value="NPOXDRDTASE5"/>
</dbReference>
<feature type="transmembrane region" description="Helical" evidence="15">
    <location>
        <begin position="641"/>
        <end position="661"/>
    </location>
</feature>
<comment type="subcellular location">
    <subcellularLocation>
        <location evidence="1">Endomembrane system</location>
        <topology evidence="1">Multi-pass membrane protein</topology>
    </subcellularLocation>
    <subcellularLocation>
        <location evidence="14">Membrane</location>
        <topology evidence="14">Multi-pass membrane protein</topology>
    </subcellularLocation>
</comment>
<dbReference type="GO" id="GO:0016020">
    <property type="term" value="C:membrane"/>
    <property type="evidence" value="ECO:0007669"/>
    <property type="project" value="UniProtKB-SubCell"/>
</dbReference>
<dbReference type="InterPro" id="IPR001750">
    <property type="entry name" value="ND/Mrp_TM"/>
</dbReference>
<evidence type="ECO:0000256" key="10">
    <source>
        <dbReference type="ARBA" id="ARBA00023027"/>
    </source>
</evidence>
<dbReference type="RefSeq" id="WP_007557226.1">
    <property type="nucleotide sequence ID" value="NC_022793.1"/>
</dbReference>
<evidence type="ECO:0000256" key="13">
    <source>
        <dbReference type="ARBA" id="ARBA00049551"/>
    </source>
</evidence>
<dbReference type="GO" id="GO:0003954">
    <property type="term" value="F:NADH dehydrogenase activity"/>
    <property type="evidence" value="ECO:0007669"/>
    <property type="project" value="TreeGrafter"/>
</dbReference>
<feature type="transmembrane region" description="Helical" evidence="15">
    <location>
        <begin position="117"/>
        <end position="134"/>
    </location>
</feature>
<dbReference type="InterPro" id="IPR001516">
    <property type="entry name" value="Proton_antipo_N"/>
</dbReference>
<feature type="transmembrane region" description="Helical" evidence="15">
    <location>
        <begin position="274"/>
        <end position="296"/>
    </location>
</feature>
<evidence type="ECO:0000259" key="17">
    <source>
        <dbReference type="Pfam" id="PF00662"/>
    </source>
</evidence>
<keyword evidence="7" id="KW-1278">Translocase</keyword>
<dbReference type="STRING" id="1261131.lam_574"/>
<dbReference type="Gene3D" id="1.20.5.2700">
    <property type="match status" value="1"/>
</dbReference>
<feature type="transmembrane region" description="Helical" evidence="15">
    <location>
        <begin position="172"/>
        <end position="193"/>
    </location>
</feature>
<dbReference type="eggNOG" id="COG1009">
    <property type="taxonomic scope" value="Bacteria"/>
</dbReference>
<evidence type="ECO:0000256" key="14">
    <source>
        <dbReference type="RuleBase" id="RU000320"/>
    </source>
</evidence>
<dbReference type="Pfam" id="PF06455">
    <property type="entry name" value="NADH5_C"/>
    <property type="match status" value="1"/>
</dbReference>
<feature type="transmembrane region" description="Helical" evidence="15">
    <location>
        <begin position="441"/>
        <end position="464"/>
    </location>
</feature>
<accession>U6B7T3</accession>
<gene>
    <name evidence="19" type="primary">nuoL</name>
    <name evidence="19" type="ORF">lam_574</name>
</gene>
<feature type="transmembrane region" description="Helical" evidence="15">
    <location>
        <begin position="31"/>
        <end position="49"/>
    </location>
</feature>
<dbReference type="InterPro" id="IPR010934">
    <property type="entry name" value="NADH_DH_su5_C"/>
</dbReference>
<proteinExistence type="predicted"/>
<evidence type="ECO:0000256" key="5">
    <source>
        <dbReference type="ARBA" id="ARBA00022660"/>
    </source>
</evidence>
<feature type="domain" description="NADH:quinone oxidoreductase/Mrp antiporter transmembrane" evidence="16">
    <location>
        <begin position="134"/>
        <end position="444"/>
    </location>
</feature>
<evidence type="ECO:0000256" key="11">
    <source>
        <dbReference type="ARBA" id="ARBA00023075"/>
    </source>
</evidence>
<dbReference type="GO" id="GO:0015990">
    <property type="term" value="P:electron transport coupled proton transport"/>
    <property type="evidence" value="ECO:0007669"/>
    <property type="project" value="TreeGrafter"/>
</dbReference>
<evidence type="ECO:0000256" key="3">
    <source>
        <dbReference type="ARBA" id="ARBA00021096"/>
    </source>
</evidence>
<name>U6B7T3_9HYPH</name>
<dbReference type="PANTHER" id="PTHR42829">
    <property type="entry name" value="NADH-UBIQUINONE OXIDOREDUCTASE CHAIN 5"/>
    <property type="match status" value="1"/>
</dbReference>
<dbReference type="NCBIfam" id="NF005141">
    <property type="entry name" value="PRK06590.1"/>
    <property type="match status" value="1"/>
</dbReference>
<feature type="domain" description="NADH-Ubiquinone oxidoreductase (complex I) chain 5 N-terminal" evidence="17">
    <location>
        <begin position="68"/>
        <end position="118"/>
    </location>
</feature>
<dbReference type="AlphaFoldDB" id="U6B7T3"/>
<feature type="transmembrane region" description="Helical" evidence="15">
    <location>
        <begin position="543"/>
        <end position="563"/>
    </location>
</feature>